<dbReference type="AlphaFoldDB" id="F8L958"/>
<keyword evidence="2" id="KW-0732">Signal</keyword>
<dbReference type="EMBL" id="FR872582">
    <property type="protein sequence ID" value="CCB89373.1"/>
    <property type="molecule type" value="Genomic_DNA"/>
</dbReference>
<dbReference type="Proteomes" id="UP000000496">
    <property type="component" value="Chromosome gsn.131"/>
</dbReference>
<keyword evidence="4" id="KW-1185">Reference proteome</keyword>
<proteinExistence type="predicted"/>
<evidence type="ECO:0000313" key="3">
    <source>
        <dbReference type="EMBL" id="CCB89373.1"/>
    </source>
</evidence>
<organism evidence="3 4">
    <name type="scientific">Simkania negevensis (strain ATCC VR-1471 / DSM 27360 / Z)</name>
    <dbReference type="NCBI Taxonomy" id="331113"/>
    <lineage>
        <taxon>Bacteria</taxon>
        <taxon>Pseudomonadati</taxon>
        <taxon>Chlamydiota</taxon>
        <taxon>Chlamydiia</taxon>
        <taxon>Parachlamydiales</taxon>
        <taxon>Simkaniaceae</taxon>
        <taxon>Simkania</taxon>
    </lineage>
</organism>
<sequence length="97" mass="10172">MTETLMKKVLKVLIAFIFATAPLHLSATDQAPSDCDYEANRAYKDVDCQPLGYGADQAANSTINMSMIGWGLGLALAIALVAGIIHQSAATHSSSSS</sequence>
<feature type="signal peptide" evidence="2">
    <location>
        <begin position="1"/>
        <end position="27"/>
    </location>
</feature>
<evidence type="ECO:0000256" key="1">
    <source>
        <dbReference type="SAM" id="Phobius"/>
    </source>
</evidence>
<evidence type="ECO:0000256" key="2">
    <source>
        <dbReference type="SAM" id="SignalP"/>
    </source>
</evidence>
<accession>F8L958</accession>
<evidence type="ECO:0000313" key="4">
    <source>
        <dbReference type="Proteomes" id="UP000000496"/>
    </source>
</evidence>
<protein>
    <submittedName>
        <fullName evidence="3">Uncharacterized protein</fullName>
    </submittedName>
</protein>
<reference evidence="3 4" key="2">
    <citation type="journal article" date="2011" name="Mol. Biol. Evol.">
        <title>Unity in variety--the pan-genome of the Chlamydiae.</title>
        <authorList>
            <person name="Collingro A."/>
            <person name="Tischler P."/>
            <person name="Weinmaier T."/>
            <person name="Penz T."/>
            <person name="Heinz E."/>
            <person name="Brunham R.C."/>
            <person name="Read T.D."/>
            <person name="Bavoil P.M."/>
            <person name="Sachse K."/>
            <person name="Kahane S."/>
            <person name="Friedman M.G."/>
            <person name="Rattei T."/>
            <person name="Myers G.S."/>
            <person name="Horn M."/>
        </authorList>
    </citation>
    <scope>NUCLEOTIDE SEQUENCE [LARGE SCALE GENOMIC DNA]</scope>
    <source>
        <strain evidence="4">ATCC VR-1471 / Z</strain>
    </source>
</reference>
<keyword evidence="1" id="KW-0812">Transmembrane</keyword>
<keyword evidence="1" id="KW-0472">Membrane</keyword>
<dbReference type="HOGENOM" id="CLU_2345137_0_0_0"/>
<feature type="chain" id="PRO_5003379277" evidence="2">
    <location>
        <begin position="28"/>
        <end position="97"/>
    </location>
</feature>
<feature type="transmembrane region" description="Helical" evidence="1">
    <location>
        <begin position="67"/>
        <end position="85"/>
    </location>
</feature>
<dbReference type="STRING" id="331113.SNE_A14960"/>
<reference key="1">
    <citation type="journal article" date="2011" name="Mol. Biol. Evol.">
        <title>Unity in variety -- the pan-genome of the Chlamydiae.</title>
        <authorList>
            <person name="Collingro A."/>
            <person name="Tischler P."/>
            <person name="Weinmaier T."/>
            <person name="Penz T."/>
            <person name="Heinz E."/>
            <person name="Brunham R.C."/>
            <person name="Read T.D."/>
            <person name="Bavoil P.M."/>
            <person name="Sachse K."/>
            <person name="Kahane S."/>
            <person name="Friedman M.G."/>
            <person name="Rattei T."/>
            <person name="Myers G.S.A."/>
            <person name="Horn M."/>
        </authorList>
    </citation>
    <scope>NUCLEOTIDE SEQUENCE</scope>
    <source>
        <strain>Z</strain>
    </source>
</reference>
<dbReference type="KEGG" id="sng:SNE_A14960"/>
<keyword evidence="1" id="KW-1133">Transmembrane helix</keyword>
<gene>
    <name evidence="3" type="ordered locus">SNE_A14960</name>
</gene>
<name>F8L958_SIMNZ</name>